<dbReference type="InterPro" id="IPR018711">
    <property type="entry name" value="NAGPA"/>
</dbReference>
<reference evidence="2 3" key="1">
    <citation type="submission" date="2020-08" db="EMBL/GenBank/DDBJ databases">
        <title>Genome sequence of Sphingomonas lutea KCTC 23642T.</title>
        <authorList>
            <person name="Hyun D.-W."/>
            <person name="Bae J.-W."/>
        </authorList>
    </citation>
    <scope>NUCLEOTIDE SEQUENCE [LARGE SCALE GENOMIC DNA]</scope>
    <source>
        <strain evidence="2 3">KCTC 23642</strain>
    </source>
</reference>
<dbReference type="GO" id="GO:0016798">
    <property type="term" value="F:hydrolase activity, acting on glycosyl bonds"/>
    <property type="evidence" value="ECO:0007669"/>
    <property type="project" value="UniProtKB-KW"/>
</dbReference>
<dbReference type="KEGG" id="slut:H9L13_09290"/>
<dbReference type="EMBL" id="CP060718">
    <property type="protein sequence ID" value="QNN66849.1"/>
    <property type="molecule type" value="Genomic_DNA"/>
</dbReference>
<protein>
    <submittedName>
        <fullName evidence="2">Phosphodiester glycosidase family protein</fullName>
    </submittedName>
</protein>
<feature type="domain" description="Phosphodiester glycosidase" evidence="1">
    <location>
        <begin position="75"/>
        <end position="220"/>
    </location>
</feature>
<proteinExistence type="predicted"/>
<evidence type="ECO:0000313" key="2">
    <source>
        <dbReference type="EMBL" id="QNN66849.1"/>
    </source>
</evidence>
<dbReference type="AlphaFoldDB" id="A0A7G9SG74"/>
<evidence type="ECO:0000259" key="1">
    <source>
        <dbReference type="Pfam" id="PF09992"/>
    </source>
</evidence>
<dbReference type="RefSeq" id="WP_187537441.1">
    <property type="nucleotide sequence ID" value="NZ_BAABJT010000001.1"/>
</dbReference>
<gene>
    <name evidence="2" type="ORF">H9L13_09290</name>
</gene>
<organism evidence="2 3">
    <name type="scientific">Sphingomonas lutea</name>
    <dbReference type="NCBI Taxonomy" id="1045317"/>
    <lineage>
        <taxon>Bacteria</taxon>
        <taxon>Pseudomonadati</taxon>
        <taxon>Pseudomonadota</taxon>
        <taxon>Alphaproteobacteria</taxon>
        <taxon>Sphingomonadales</taxon>
        <taxon>Sphingomonadaceae</taxon>
        <taxon>Sphingomonas</taxon>
    </lineage>
</organism>
<keyword evidence="2" id="KW-0326">Glycosidase</keyword>
<name>A0A7G9SG74_9SPHN</name>
<keyword evidence="2" id="KW-0378">Hydrolase</keyword>
<accession>A0A7G9SG74</accession>
<keyword evidence="3" id="KW-1185">Reference proteome</keyword>
<sequence length="257" mass="27149">MRLLLGALLLTHTSCDRPTAKAEAPPSPCREERFDGSRFTVCDPKGGELVLVAAGKGEPPARSFAEVGGTIDANRVAFAMNAGMFDEDGRPIGLAIVDGREVRALNRREGGGNFHLMPNGVFQVTRDGNAAVIATTAWKLNPNIRFASQSGPMLVIGGKLHPKLGHDGTSRLIRNGVGTHKGKALFVISEDGVSLGKFARFFRDQLKTPDALYFDGSVSSLWDPANGRQDSLTPLGPIIIALKPAASAPGRGSPATP</sequence>
<dbReference type="Proteomes" id="UP000515971">
    <property type="component" value="Chromosome"/>
</dbReference>
<evidence type="ECO:0000313" key="3">
    <source>
        <dbReference type="Proteomes" id="UP000515971"/>
    </source>
</evidence>
<dbReference type="Pfam" id="PF09992">
    <property type="entry name" value="NAGPA"/>
    <property type="match status" value="1"/>
</dbReference>